<dbReference type="CDD" id="cd00201">
    <property type="entry name" value="WW"/>
    <property type="match status" value="1"/>
</dbReference>
<feature type="region of interest" description="Disordered" evidence="7">
    <location>
        <begin position="679"/>
        <end position="737"/>
    </location>
</feature>
<dbReference type="GO" id="GO:0005737">
    <property type="term" value="C:cytoplasm"/>
    <property type="evidence" value="ECO:0007669"/>
    <property type="project" value="TreeGrafter"/>
</dbReference>
<proteinExistence type="predicted"/>
<dbReference type="PANTHER" id="PTHR21737:SF3">
    <property type="entry name" value="POLYGLUTAMINE-BINDING PROTEIN 1"/>
    <property type="match status" value="1"/>
</dbReference>
<keyword evidence="3" id="KW-0677">Repeat</keyword>
<comment type="subcellular location">
    <subcellularLocation>
        <location evidence="1">Nucleus</location>
    </subcellularLocation>
</comment>
<evidence type="ECO:0000256" key="7">
    <source>
        <dbReference type="SAM" id="MobiDB-lite"/>
    </source>
</evidence>
<evidence type="ECO:0000313" key="9">
    <source>
        <dbReference type="Proteomes" id="UP001188597"/>
    </source>
</evidence>
<gene>
    <name evidence="8" type="ORF">RJ639_015854</name>
</gene>
<organism evidence="8 9">
    <name type="scientific">Escallonia herrerae</name>
    <dbReference type="NCBI Taxonomy" id="1293975"/>
    <lineage>
        <taxon>Eukaryota</taxon>
        <taxon>Viridiplantae</taxon>
        <taxon>Streptophyta</taxon>
        <taxon>Embryophyta</taxon>
        <taxon>Tracheophyta</taxon>
        <taxon>Spermatophyta</taxon>
        <taxon>Magnoliopsida</taxon>
        <taxon>eudicotyledons</taxon>
        <taxon>Gunneridae</taxon>
        <taxon>Pentapetalae</taxon>
        <taxon>asterids</taxon>
        <taxon>campanulids</taxon>
        <taxon>Escalloniales</taxon>
        <taxon>Escalloniaceae</taxon>
        <taxon>Escallonia</taxon>
    </lineage>
</organism>
<keyword evidence="4" id="KW-0805">Transcription regulation</keyword>
<keyword evidence="6" id="KW-0539">Nucleus</keyword>
<evidence type="ECO:0000256" key="5">
    <source>
        <dbReference type="ARBA" id="ARBA00023163"/>
    </source>
</evidence>
<dbReference type="GO" id="GO:0000380">
    <property type="term" value="P:alternative mRNA splicing, via spliceosome"/>
    <property type="evidence" value="ECO:0007669"/>
    <property type="project" value="TreeGrafter"/>
</dbReference>
<sequence>MDIASTRAGSYGWLNKVPFGRNMWAKWHNHGGVVMAERLVAINIMDVGGSVDHGCSWGDHLDEPEYYDGDLLDEPEYYDVPGSRILSLIDPSQSVSVKPLSLNDRSGENSRPFLGPDIKIPEDIKHCLHRKSYLSKTGSSCSIEDSEVDESSGLDIKRLRICNSSSDKLDESEVEGEQLSPISYKWAGERLEFSSNNDFKICVDAVTVSLTSQFVSIEFNLCCSKHRSYKKPYYMKLMDYSHDEPLPPGVHPLPNSFNPSAQYPFQPFQNSVNSHHMLSHAPPPNAATVPSFQNFYPNVSPWPQVYHAQYAPVSSDQFPSNFDYGNYTQPSTPSCQMFQEGAPGSAVSTGIGNSIMPHVESDGSQPQSQGLQVGVHQSSHMLAESNVPSKPADEAVSSEQQQSKFWEVNHRNHSEEMGRSKPSSDHQGELSGAIQLSANLMKQHPQKENEIELRLQSGSSDDIETAAQNAMLREQEYLLKMSTEHRAKVALKRGQSTVPDEGRFSGCWTSAKVFRFLPLKELPDGSLISAGNFEIGNGYGVPGGGAYGKPGVDCRETGQRISEFGESEQKPGANGLPEYLKQKLRARGILRDDSAKTDTPNSDDASQTYYYNTKTHASQWDYPDSSQQASLHHGMVSGNAASEDRVSLGYSSGYSSNLQYVALGGALLMTKSTEPSSKPILGNYSGKSTADHQCCKSSLKPPMGKGNKRGSKKRDYSEDDELDPMDPSSYSDAPRGGWVVGLKGVQPRAADTTATVTKFPPRKAQYPEVDLLSAD</sequence>
<reference evidence="8" key="1">
    <citation type="submission" date="2022-12" db="EMBL/GenBank/DDBJ databases">
        <title>Draft genome assemblies for two species of Escallonia (Escalloniales).</title>
        <authorList>
            <person name="Chanderbali A."/>
            <person name="Dervinis C."/>
            <person name="Anghel I."/>
            <person name="Soltis D."/>
            <person name="Soltis P."/>
            <person name="Zapata F."/>
        </authorList>
    </citation>
    <scope>NUCLEOTIDE SEQUENCE</scope>
    <source>
        <strain evidence="8">UCBG64.0493</strain>
        <tissue evidence="8">Leaf</tissue>
    </source>
</reference>
<comment type="caution">
    <text evidence="8">The sequence shown here is derived from an EMBL/GenBank/DDBJ whole genome shotgun (WGS) entry which is preliminary data.</text>
</comment>
<dbReference type="Proteomes" id="UP001188597">
    <property type="component" value="Unassembled WGS sequence"/>
</dbReference>
<dbReference type="PANTHER" id="PTHR21737">
    <property type="entry name" value="POLYGLUTAMINE BINDING PROTEIN 1/MARVEL MEMBRANE-ASSOCIATING DOMAIN CONTAINING 3"/>
    <property type="match status" value="1"/>
</dbReference>
<dbReference type="GO" id="GO:0043021">
    <property type="term" value="F:ribonucleoprotein complex binding"/>
    <property type="evidence" value="ECO:0007669"/>
    <property type="project" value="TreeGrafter"/>
</dbReference>
<dbReference type="Gene3D" id="2.20.70.10">
    <property type="match status" value="1"/>
</dbReference>
<evidence type="ECO:0000256" key="6">
    <source>
        <dbReference type="ARBA" id="ARBA00023242"/>
    </source>
</evidence>
<keyword evidence="2" id="KW-0597">Phosphoprotein</keyword>
<evidence type="ECO:0008006" key="10">
    <source>
        <dbReference type="Google" id="ProtNLM"/>
    </source>
</evidence>
<keyword evidence="9" id="KW-1185">Reference proteome</keyword>
<evidence type="ECO:0000256" key="4">
    <source>
        <dbReference type="ARBA" id="ARBA00023015"/>
    </source>
</evidence>
<dbReference type="AlphaFoldDB" id="A0AA88VHJ4"/>
<evidence type="ECO:0000313" key="8">
    <source>
        <dbReference type="EMBL" id="KAK3007233.1"/>
    </source>
</evidence>
<dbReference type="InterPro" id="IPR001202">
    <property type="entry name" value="WW_dom"/>
</dbReference>
<evidence type="ECO:0000256" key="3">
    <source>
        <dbReference type="ARBA" id="ARBA00022737"/>
    </source>
</evidence>
<dbReference type="GO" id="GO:0016604">
    <property type="term" value="C:nuclear body"/>
    <property type="evidence" value="ECO:0007669"/>
    <property type="project" value="TreeGrafter"/>
</dbReference>
<protein>
    <recommendedName>
        <fullName evidence="10">WW domain-containing protein</fullName>
    </recommendedName>
</protein>
<accession>A0AA88VHJ4</accession>
<dbReference type="Gene3D" id="3.40.30.10">
    <property type="entry name" value="Glutaredoxin"/>
    <property type="match status" value="1"/>
</dbReference>
<evidence type="ECO:0000256" key="1">
    <source>
        <dbReference type="ARBA" id="ARBA00004123"/>
    </source>
</evidence>
<dbReference type="EMBL" id="JAVXUP010001889">
    <property type="protein sequence ID" value="KAK3007233.1"/>
    <property type="molecule type" value="Genomic_DNA"/>
</dbReference>
<keyword evidence="5" id="KW-0804">Transcription</keyword>
<name>A0AA88VHJ4_9ASTE</name>
<evidence type="ECO:0000256" key="2">
    <source>
        <dbReference type="ARBA" id="ARBA00022553"/>
    </source>
</evidence>